<sequence>MRNKSTLITQQRMRTAANRHRKDIHFAVGDLVLLKLQPYRQHSVFRRTSQKLSRHFYGPFAIIEKVGTMAYRLQLPDYCRIHPIFHVSLLRRFVGSSDNTPTVALPAKLIDGNPVSVPSRVHGRRTCLEQGKMIEQVLIEWSEGGKLDATWEPVENIHKFFLDFHLEDKVVFDGGGNDTSEFETGGLSPNREEQELPTDQTEAQTNLRRGQREKKRLSWHSDFVV</sequence>
<dbReference type="EMBL" id="JAVIJP010000016">
    <property type="protein sequence ID" value="KAL3642925.1"/>
    <property type="molecule type" value="Genomic_DNA"/>
</dbReference>
<dbReference type="PANTHER" id="PTHR46148:SF52">
    <property type="entry name" value="OS04G0603800 PROTEIN"/>
    <property type="match status" value="1"/>
</dbReference>
<evidence type="ECO:0000259" key="2">
    <source>
        <dbReference type="Pfam" id="PF24626"/>
    </source>
</evidence>
<name>A0ABD3DPX3_9LAMI</name>
<evidence type="ECO:0000313" key="3">
    <source>
        <dbReference type="EMBL" id="KAL3642925.1"/>
    </source>
</evidence>
<evidence type="ECO:0000256" key="1">
    <source>
        <dbReference type="SAM" id="MobiDB-lite"/>
    </source>
</evidence>
<proteinExistence type="predicted"/>
<keyword evidence="4" id="KW-1185">Reference proteome</keyword>
<comment type="caution">
    <text evidence="3">The sequence shown here is derived from an EMBL/GenBank/DDBJ whole genome shotgun (WGS) entry which is preliminary data.</text>
</comment>
<evidence type="ECO:0000313" key="4">
    <source>
        <dbReference type="Proteomes" id="UP001632038"/>
    </source>
</evidence>
<organism evidence="3 4">
    <name type="scientific">Castilleja foliolosa</name>
    <dbReference type="NCBI Taxonomy" id="1961234"/>
    <lineage>
        <taxon>Eukaryota</taxon>
        <taxon>Viridiplantae</taxon>
        <taxon>Streptophyta</taxon>
        <taxon>Embryophyta</taxon>
        <taxon>Tracheophyta</taxon>
        <taxon>Spermatophyta</taxon>
        <taxon>Magnoliopsida</taxon>
        <taxon>eudicotyledons</taxon>
        <taxon>Gunneridae</taxon>
        <taxon>Pentapetalae</taxon>
        <taxon>asterids</taxon>
        <taxon>lamiids</taxon>
        <taxon>Lamiales</taxon>
        <taxon>Orobanchaceae</taxon>
        <taxon>Pedicularideae</taxon>
        <taxon>Castillejinae</taxon>
        <taxon>Castilleja</taxon>
    </lineage>
</organism>
<dbReference type="SUPFAM" id="SSF54160">
    <property type="entry name" value="Chromo domain-like"/>
    <property type="match status" value="1"/>
</dbReference>
<dbReference type="Pfam" id="PF24626">
    <property type="entry name" value="SH3_Tf2-1"/>
    <property type="match status" value="1"/>
</dbReference>
<protein>
    <recommendedName>
        <fullName evidence="2">Tf2-1-like SH3-like domain-containing protein</fullName>
    </recommendedName>
</protein>
<reference evidence="4" key="1">
    <citation type="journal article" date="2024" name="IScience">
        <title>Strigolactones Initiate the Formation of Haustorium-like Structures in Castilleja.</title>
        <authorList>
            <person name="Buerger M."/>
            <person name="Peterson D."/>
            <person name="Chory J."/>
        </authorList>
    </citation>
    <scope>NUCLEOTIDE SEQUENCE [LARGE SCALE GENOMIC DNA]</scope>
</reference>
<dbReference type="InterPro" id="IPR056924">
    <property type="entry name" value="SH3_Tf2-1"/>
</dbReference>
<dbReference type="AlphaFoldDB" id="A0ABD3DPX3"/>
<dbReference type="Proteomes" id="UP001632038">
    <property type="component" value="Unassembled WGS sequence"/>
</dbReference>
<feature type="compositionally biased region" description="Polar residues" evidence="1">
    <location>
        <begin position="197"/>
        <end position="208"/>
    </location>
</feature>
<gene>
    <name evidence="3" type="ORF">CASFOL_013740</name>
</gene>
<feature type="region of interest" description="Disordered" evidence="1">
    <location>
        <begin position="175"/>
        <end position="214"/>
    </location>
</feature>
<dbReference type="InterPro" id="IPR016197">
    <property type="entry name" value="Chromo-like_dom_sf"/>
</dbReference>
<accession>A0ABD3DPX3</accession>
<dbReference type="PANTHER" id="PTHR46148">
    <property type="entry name" value="CHROMO DOMAIN-CONTAINING PROTEIN"/>
    <property type="match status" value="1"/>
</dbReference>
<feature type="domain" description="Tf2-1-like SH3-like" evidence="2">
    <location>
        <begin position="29"/>
        <end position="93"/>
    </location>
</feature>